<accession>A0A9E7UNS7</accession>
<sequence length="49" mass="5330">MDIPEYYSAYLSTGNPGPLVPVVEHNREDIVSLAGILSALNLQLTSKDK</sequence>
<feature type="domain" description="YprB ribonuclease H-like" evidence="1">
    <location>
        <begin position="2"/>
        <end position="40"/>
    </location>
</feature>
<dbReference type="Proteomes" id="UP001065373">
    <property type="component" value="Chromosome"/>
</dbReference>
<name>A0A9E7UNS7_METWO</name>
<organism evidence="2">
    <name type="scientific">Methanothermobacter wolfeii</name>
    <name type="common">Methanobacterium wolfei</name>
    <dbReference type="NCBI Taxonomy" id="145261"/>
    <lineage>
        <taxon>Archaea</taxon>
        <taxon>Methanobacteriati</taxon>
        <taxon>Methanobacteriota</taxon>
        <taxon>Methanomada group</taxon>
        <taxon>Methanobacteria</taxon>
        <taxon>Methanobacteriales</taxon>
        <taxon>Methanobacteriaceae</taxon>
        <taxon>Methanothermobacter</taxon>
    </lineage>
</organism>
<evidence type="ECO:0000259" key="1">
    <source>
        <dbReference type="Pfam" id="PF13482"/>
    </source>
</evidence>
<proteinExistence type="predicted"/>
<protein>
    <submittedName>
        <fullName evidence="2">Ribonuclease H-like domain-containing protein</fullName>
    </submittedName>
</protein>
<dbReference type="AlphaFoldDB" id="A0A9E7UNS7"/>
<gene>
    <name evidence="2" type="ORF">N5910_04480</name>
</gene>
<dbReference type="InterPro" id="IPR038720">
    <property type="entry name" value="YprB_RNase_H-like_dom"/>
</dbReference>
<reference evidence="2" key="1">
    <citation type="submission" date="2022-09" db="EMBL/GenBank/DDBJ databases">
        <title>Characterization of three MwoI isoschizomers from sequenced genome and metagenomes.</title>
        <authorList>
            <person name="Fomenkov A."/>
            <person name="Xu S.Y."/>
            <person name="Roberts R.J."/>
        </authorList>
    </citation>
    <scope>NUCLEOTIDE SEQUENCE</scope>
    <source>
        <strain evidence="2">DSM 2970</strain>
    </source>
</reference>
<evidence type="ECO:0000313" key="2">
    <source>
        <dbReference type="EMBL" id="UXH32541.1"/>
    </source>
</evidence>
<dbReference type="EMBL" id="CP104550">
    <property type="protein sequence ID" value="UXH32541.1"/>
    <property type="molecule type" value="Genomic_DNA"/>
</dbReference>
<dbReference type="Pfam" id="PF13482">
    <property type="entry name" value="RNase_H_2"/>
    <property type="match status" value="1"/>
</dbReference>
<dbReference type="RefSeq" id="WP_261599850.1">
    <property type="nucleotide sequence ID" value="NZ_CP104550.1"/>
</dbReference>
<dbReference type="GeneID" id="75106482"/>